<dbReference type="STRING" id="303698.A0A1V6TYZ6"/>
<dbReference type="EMBL" id="MLKD01000001">
    <property type="protein sequence ID" value="OQE31545.1"/>
    <property type="molecule type" value="Genomic_DNA"/>
</dbReference>
<reference evidence="6" key="1">
    <citation type="journal article" date="2017" name="Nat. Microbiol.">
        <title>Global analysis of biosynthetic gene clusters reveals vast potential of secondary metabolite production in Penicillium species.</title>
        <authorList>
            <person name="Nielsen J.C."/>
            <person name="Grijseels S."/>
            <person name="Prigent S."/>
            <person name="Ji B."/>
            <person name="Dainat J."/>
            <person name="Nielsen K.F."/>
            <person name="Frisvad J.C."/>
            <person name="Workman M."/>
            <person name="Nielsen J."/>
        </authorList>
    </citation>
    <scope>NUCLEOTIDE SEQUENCE [LARGE SCALE GENOMIC DNA]</scope>
    <source>
        <strain evidence="6">IBT 24891</strain>
    </source>
</reference>
<dbReference type="PANTHER" id="PTHR23520">
    <property type="entry name" value="TRANSPORTER, PUTATIVE (AFU_ORTHOLOGUE AFUA_3G04000)-RELATED"/>
    <property type="match status" value="1"/>
</dbReference>
<evidence type="ECO:0000313" key="5">
    <source>
        <dbReference type="EMBL" id="OQE31545.1"/>
    </source>
</evidence>
<dbReference type="Proteomes" id="UP000191285">
    <property type="component" value="Unassembled WGS sequence"/>
</dbReference>
<dbReference type="InterPro" id="IPR036259">
    <property type="entry name" value="MFS_trans_sf"/>
</dbReference>
<evidence type="ECO:0000256" key="3">
    <source>
        <dbReference type="SAM" id="Phobius"/>
    </source>
</evidence>
<feature type="domain" description="Major facilitator superfamily (MFS) profile" evidence="4">
    <location>
        <begin position="33"/>
        <end position="455"/>
    </location>
</feature>
<evidence type="ECO:0000256" key="2">
    <source>
        <dbReference type="SAM" id="MobiDB-lite"/>
    </source>
</evidence>
<keyword evidence="3" id="KW-0812">Transmembrane</keyword>
<dbReference type="InterPro" id="IPR011701">
    <property type="entry name" value="MFS"/>
</dbReference>
<feature type="transmembrane region" description="Helical" evidence="3">
    <location>
        <begin position="428"/>
        <end position="452"/>
    </location>
</feature>
<dbReference type="PROSITE" id="PS50850">
    <property type="entry name" value="MFS"/>
    <property type="match status" value="1"/>
</dbReference>
<feature type="region of interest" description="Disordered" evidence="2">
    <location>
        <begin position="232"/>
        <end position="258"/>
    </location>
</feature>
<keyword evidence="3" id="KW-1133">Transmembrane helix</keyword>
<protein>
    <recommendedName>
        <fullName evidence="4">Major facilitator superfamily (MFS) profile domain-containing protein</fullName>
    </recommendedName>
</protein>
<dbReference type="AlphaFoldDB" id="A0A1V6TYZ6"/>
<feature type="transmembrane region" description="Helical" evidence="3">
    <location>
        <begin position="275"/>
        <end position="301"/>
    </location>
</feature>
<organism evidence="5 6">
    <name type="scientific">Penicillium steckii</name>
    <dbReference type="NCBI Taxonomy" id="303698"/>
    <lineage>
        <taxon>Eukaryota</taxon>
        <taxon>Fungi</taxon>
        <taxon>Dikarya</taxon>
        <taxon>Ascomycota</taxon>
        <taxon>Pezizomycotina</taxon>
        <taxon>Eurotiomycetes</taxon>
        <taxon>Eurotiomycetidae</taxon>
        <taxon>Eurotiales</taxon>
        <taxon>Aspergillaceae</taxon>
        <taxon>Penicillium</taxon>
    </lineage>
</organism>
<evidence type="ECO:0000256" key="1">
    <source>
        <dbReference type="ARBA" id="ARBA00004141"/>
    </source>
</evidence>
<comment type="caution">
    <text evidence="5">The sequence shown here is derived from an EMBL/GenBank/DDBJ whole genome shotgun (WGS) entry which is preliminary data.</text>
</comment>
<accession>A0A1V6TYZ6</accession>
<feature type="transmembrane region" description="Helical" evidence="3">
    <location>
        <begin position="105"/>
        <end position="132"/>
    </location>
</feature>
<feature type="transmembrane region" description="Helical" evidence="3">
    <location>
        <begin position="70"/>
        <end position="93"/>
    </location>
</feature>
<dbReference type="GO" id="GO:0000329">
    <property type="term" value="C:fungal-type vacuole membrane"/>
    <property type="evidence" value="ECO:0007669"/>
    <property type="project" value="TreeGrafter"/>
</dbReference>
<feature type="transmembrane region" description="Helical" evidence="3">
    <location>
        <begin position="202"/>
        <end position="221"/>
    </location>
</feature>
<feature type="transmembrane region" description="Helical" evidence="3">
    <location>
        <begin position="313"/>
        <end position="335"/>
    </location>
</feature>
<gene>
    <name evidence="5" type="ORF">PENSTE_c001G10104</name>
</gene>
<dbReference type="Gene3D" id="1.20.1250.20">
    <property type="entry name" value="MFS general substrate transporter like domains"/>
    <property type="match status" value="1"/>
</dbReference>
<dbReference type="InterPro" id="IPR020846">
    <property type="entry name" value="MFS_dom"/>
</dbReference>
<sequence>MAETPLSPSGTRNMLTHVFDELGLVAMWQSSRDVKFLCAQRFVRLFAYGGSTLVLASYLSAIGITDDRIGLFMTLTLVGDVAISFFLTLFADAMGRKAVLSLGSIMMAASGVVFALFGNYWILLAAAVFGVISPSGNEIGPFRAVEESTLAHLTPKENLSDVFAWYSLVGTAGTALGQLVCGWTISSLQSLHGWDFIPSCRIIFFVYAAVGLIKLLLTLALSRKVELETVVEETTPAQQNETQPLLADSRTPQEPLAPKPKKSAFASFDSDLWSLMIQLFILFGLDAFASGLASLSWMTYFFRRKFSLPEGELGTIFFFTSTIAAASMLVASSIAKRIGNIKTMVFTHLPSAICLSLISVPNNLPLSLTFLVLRACSQSMDVAPRSAFLAAALPSDKRTAIMGAVNVVKTTTQSLGPLLTGILARNNMFGVSFIIAGCLKVVYDLGMLFCFAGRDTEKRKQNTQHNDEEAR</sequence>
<feature type="transmembrane region" description="Helical" evidence="3">
    <location>
        <begin position="163"/>
        <end position="181"/>
    </location>
</feature>
<dbReference type="GO" id="GO:0022857">
    <property type="term" value="F:transmembrane transporter activity"/>
    <property type="evidence" value="ECO:0007669"/>
    <property type="project" value="InterPro"/>
</dbReference>
<dbReference type="PANTHER" id="PTHR23520:SF5">
    <property type="entry name" value="TRANSPORTER, PUTATIVE (AFU_ORTHOLOGUE AFUA_3G04000)-RELATED"/>
    <property type="match status" value="1"/>
</dbReference>
<keyword evidence="3" id="KW-0472">Membrane</keyword>
<evidence type="ECO:0000313" key="6">
    <source>
        <dbReference type="Proteomes" id="UP000191285"/>
    </source>
</evidence>
<dbReference type="OrthoDB" id="10027823at2759"/>
<dbReference type="Pfam" id="PF07690">
    <property type="entry name" value="MFS_1"/>
    <property type="match status" value="1"/>
</dbReference>
<name>A0A1V6TYZ6_9EURO</name>
<keyword evidence="6" id="KW-1185">Reference proteome</keyword>
<dbReference type="SUPFAM" id="SSF103473">
    <property type="entry name" value="MFS general substrate transporter"/>
    <property type="match status" value="1"/>
</dbReference>
<proteinExistence type="predicted"/>
<comment type="subcellular location">
    <subcellularLocation>
        <location evidence="1">Membrane</location>
        <topology evidence="1">Multi-pass membrane protein</topology>
    </subcellularLocation>
</comment>
<feature type="transmembrane region" description="Helical" evidence="3">
    <location>
        <begin position="45"/>
        <end position="64"/>
    </location>
</feature>
<evidence type="ECO:0000259" key="4">
    <source>
        <dbReference type="PROSITE" id="PS50850"/>
    </source>
</evidence>